<sequence>MTMNDNPLNSLILPILIRPILLQLEKRDVVASQTLRNALTKAEQTNPGLTYELVKGIIQKGNLNVNMYESILRLQGAQQQQSQSISSDSSDLIEYRLNRTEDAFQELNKKSAALKRILSRIPDEITDRRTFLETIKEIASAIKKLLDAVNEVVSFIPGISGKQAVEQRKKEFVKYSKKFSTTLKEYFKEGQADAVFVSALFLVHVTNQIMITVKSKCE</sequence>
<dbReference type="GO" id="GO:0019901">
    <property type="term" value="F:protein kinase binding"/>
    <property type="evidence" value="ECO:0007669"/>
    <property type="project" value="TreeGrafter"/>
</dbReference>
<dbReference type="InterPro" id="IPR009652">
    <property type="entry name" value="PDCD10"/>
</dbReference>
<reference evidence="8" key="1">
    <citation type="submission" date="2022-01" db="EMBL/GenBank/DDBJ databases">
        <authorList>
            <person name="King R."/>
        </authorList>
    </citation>
    <scope>NUCLEOTIDE SEQUENCE</scope>
</reference>
<evidence type="ECO:0000256" key="4">
    <source>
        <dbReference type="ARBA" id="ARBA00022475"/>
    </source>
</evidence>
<evidence type="ECO:0000256" key="1">
    <source>
        <dbReference type="ARBA" id="ARBA00004202"/>
    </source>
</evidence>
<comment type="similarity">
    <text evidence="3">Belongs to the PDCD10 family.</text>
</comment>
<dbReference type="Gene3D" id="1.20.120.1950">
    <property type="match status" value="1"/>
</dbReference>
<dbReference type="GO" id="GO:0005886">
    <property type="term" value="C:plasma membrane"/>
    <property type="evidence" value="ECO:0007669"/>
    <property type="project" value="UniProtKB-SubCell"/>
</dbReference>
<accession>A0A9N9RL43</accession>
<feature type="domain" description="Programmed cell death protein 10 dimerisation" evidence="7">
    <location>
        <begin position="7"/>
        <end position="64"/>
    </location>
</feature>
<name>A0A9N9RL43_9DIPT</name>
<keyword evidence="9" id="KW-1185">Reference proteome</keyword>
<keyword evidence="5" id="KW-0963">Cytoplasm</keyword>
<dbReference type="Pfam" id="PF06840">
    <property type="entry name" value="PDC10_C"/>
    <property type="match status" value="1"/>
</dbReference>
<dbReference type="GO" id="GO:0090443">
    <property type="term" value="C:FAR/SIN/STRIPAK complex"/>
    <property type="evidence" value="ECO:0007669"/>
    <property type="project" value="TreeGrafter"/>
</dbReference>
<dbReference type="InterPro" id="IPR048288">
    <property type="entry name" value="PDCD10_N"/>
</dbReference>
<dbReference type="AlphaFoldDB" id="A0A9N9RL43"/>
<dbReference type="OrthoDB" id="6017654at2759"/>
<dbReference type="GO" id="GO:1903358">
    <property type="term" value="P:regulation of Golgi organization"/>
    <property type="evidence" value="ECO:0007669"/>
    <property type="project" value="TreeGrafter"/>
</dbReference>
<comment type="subcellular location">
    <subcellularLocation>
        <location evidence="1">Cell membrane</location>
        <topology evidence="1">Peripheral membrane protein</topology>
    </subcellularLocation>
    <subcellularLocation>
        <location evidence="2">Cytoplasm</location>
    </subcellularLocation>
</comment>
<evidence type="ECO:0000313" key="8">
    <source>
        <dbReference type="EMBL" id="CAG9798674.1"/>
    </source>
</evidence>
<keyword evidence="4" id="KW-1003">Cell membrane</keyword>
<dbReference type="Pfam" id="PF20929">
    <property type="entry name" value="PDCD10_N"/>
    <property type="match status" value="1"/>
</dbReference>
<dbReference type="Proteomes" id="UP001153620">
    <property type="component" value="Chromosome 1"/>
</dbReference>
<evidence type="ECO:0000259" key="7">
    <source>
        <dbReference type="Pfam" id="PF20929"/>
    </source>
</evidence>
<protein>
    <recommendedName>
        <fullName evidence="7">Programmed cell death protein 10 dimerisation domain-containing protein</fullName>
    </recommendedName>
</protein>
<dbReference type="EMBL" id="OU895877">
    <property type="protein sequence ID" value="CAG9798674.1"/>
    <property type="molecule type" value="Genomic_DNA"/>
</dbReference>
<reference evidence="8" key="2">
    <citation type="submission" date="2022-10" db="EMBL/GenBank/DDBJ databases">
        <authorList>
            <consortium name="ENA_rothamsted_submissions"/>
            <consortium name="culmorum"/>
            <person name="King R."/>
        </authorList>
    </citation>
    <scope>NUCLEOTIDE SEQUENCE</scope>
</reference>
<evidence type="ECO:0000256" key="6">
    <source>
        <dbReference type="ARBA" id="ARBA00023136"/>
    </source>
</evidence>
<evidence type="ECO:0000313" key="9">
    <source>
        <dbReference type="Proteomes" id="UP001153620"/>
    </source>
</evidence>
<evidence type="ECO:0000256" key="2">
    <source>
        <dbReference type="ARBA" id="ARBA00004496"/>
    </source>
</evidence>
<organism evidence="8 9">
    <name type="scientific">Chironomus riparius</name>
    <dbReference type="NCBI Taxonomy" id="315576"/>
    <lineage>
        <taxon>Eukaryota</taxon>
        <taxon>Metazoa</taxon>
        <taxon>Ecdysozoa</taxon>
        <taxon>Arthropoda</taxon>
        <taxon>Hexapoda</taxon>
        <taxon>Insecta</taxon>
        <taxon>Pterygota</taxon>
        <taxon>Neoptera</taxon>
        <taxon>Endopterygota</taxon>
        <taxon>Diptera</taxon>
        <taxon>Nematocera</taxon>
        <taxon>Chironomoidea</taxon>
        <taxon>Chironomidae</taxon>
        <taxon>Chironominae</taxon>
        <taxon>Chironomus</taxon>
    </lineage>
</organism>
<proteinExistence type="inferred from homology"/>
<evidence type="ECO:0000256" key="3">
    <source>
        <dbReference type="ARBA" id="ARBA00009181"/>
    </source>
</evidence>
<dbReference type="PANTHER" id="PTHR13250">
    <property type="entry name" value="TF-1 CELL APOPTOSIS RELATED PROTEIN-15"/>
    <property type="match status" value="1"/>
</dbReference>
<dbReference type="GO" id="GO:0005737">
    <property type="term" value="C:cytoplasm"/>
    <property type="evidence" value="ECO:0007669"/>
    <property type="project" value="UniProtKB-SubCell"/>
</dbReference>
<keyword evidence="6" id="KW-0472">Membrane</keyword>
<gene>
    <name evidence="8" type="ORF">CHIRRI_LOCUS1656</name>
</gene>
<dbReference type="InterPro" id="IPR053750">
    <property type="entry name" value="PDCD10_Homolog"/>
</dbReference>
<dbReference type="PANTHER" id="PTHR13250:SF1">
    <property type="entry name" value="PROGRAMMED CELL DEATH PROTEIN 10"/>
    <property type="match status" value="1"/>
</dbReference>
<evidence type="ECO:0000256" key="5">
    <source>
        <dbReference type="ARBA" id="ARBA00022490"/>
    </source>
</evidence>